<dbReference type="OrthoDB" id="5969272at2759"/>
<dbReference type="InterPro" id="IPR003598">
    <property type="entry name" value="Ig_sub2"/>
</dbReference>
<name>A0A8J6EZB6_ELECQ</name>
<dbReference type="FunFam" id="2.60.40.10:FF:000022">
    <property type="entry name" value="Cardiac titin"/>
    <property type="match status" value="1"/>
</dbReference>
<dbReference type="InterPro" id="IPR036179">
    <property type="entry name" value="Ig-like_dom_sf"/>
</dbReference>
<dbReference type="InterPro" id="IPR013098">
    <property type="entry name" value="Ig_I-set"/>
</dbReference>
<gene>
    <name evidence="2" type="ORF">GDO78_002671</name>
</gene>
<dbReference type="Pfam" id="PF07679">
    <property type="entry name" value="I-set"/>
    <property type="match status" value="1"/>
</dbReference>
<dbReference type="SMART" id="SM00408">
    <property type="entry name" value="IGc2"/>
    <property type="match status" value="1"/>
</dbReference>
<protein>
    <recommendedName>
        <fullName evidence="1">Ig-like domain-containing protein</fullName>
    </recommendedName>
</protein>
<dbReference type="AlphaFoldDB" id="A0A8J6EZB6"/>
<dbReference type="Proteomes" id="UP000770717">
    <property type="component" value="Unassembled WGS sequence"/>
</dbReference>
<dbReference type="InterPro" id="IPR003599">
    <property type="entry name" value="Ig_sub"/>
</dbReference>
<evidence type="ECO:0000313" key="3">
    <source>
        <dbReference type="Proteomes" id="UP000770717"/>
    </source>
</evidence>
<evidence type="ECO:0000259" key="1">
    <source>
        <dbReference type="PROSITE" id="PS50835"/>
    </source>
</evidence>
<dbReference type="SMART" id="SM00409">
    <property type="entry name" value="IG"/>
    <property type="match status" value="1"/>
</dbReference>
<feature type="domain" description="Ig-like" evidence="1">
    <location>
        <begin position="1"/>
        <end position="83"/>
    </location>
</feature>
<dbReference type="SUPFAM" id="SSF48726">
    <property type="entry name" value="Immunoglobulin"/>
    <property type="match status" value="1"/>
</dbReference>
<proteinExistence type="predicted"/>
<comment type="caution">
    <text evidence="2">The sequence shown here is derived from an EMBL/GenBank/DDBJ whole genome shotgun (WGS) entry which is preliminary data.</text>
</comment>
<dbReference type="InterPro" id="IPR007110">
    <property type="entry name" value="Ig-like_dom"/>
</dbReference>
<dbReference type="InterPro" id="IPR013783">
    <property type="entry name" value="Ig-like_fold"/>
</dbReference>
<evidence type="ECO:0000313" key="2">
    <source>
        <dbReference type="EMBL" id="KAG9477401.1"/>
    </source>
</evidence>
<keyword evidence="3" id="KW-1185">Reference proteome</keyword>
<sequence>MKDLETTLGQPVKFDCRINGSEPIEVSWYKDGVPLTEDPNVQMSFTNNVATLRILEVDKDHAALYSCTATNSVGTASSTAKLTISGLCICNHLKWVSRYYSTQWISKYSS</sequence>
<reference evidence="2" key="1">
    <citation type="thesis" date="2020" institute="ProQuest LLC" country="789 East Eisenhower Parkway, Ann Arbor, MI, USA">
        <title>Comparative Genomics and Chromosome Evolution.</title>
        <authorList>
            <person name="Mudd A.B."/>
        </authorList>
    </citation>
    <scope>NUCLEOTIDE SEQUENCE</scope>
    <source>
        <strain evidence="2">HN-11 Male</strain>
        <tissue evidence="2">Kidney and liver</tissue>
    </source>
</reference>
<dbReference type="Gene3D" id="2.60.40.10">
    <property type="entry name" value="Immunoglobulins"/>
    <property type="match status" value="1"/>
</dbReference>
<dbReference type="PROSITE" id="PS50835">
    <property type="entry name" value="IG_LIKE"/>
    <property type="match status" value="1"/>
</dbReference>
<dbReference type="PANTHER" id="PTHR47633">
    <property type="entry name" value="IMMUNOGLOBULIN"/>
    <property type="match status" value="1"/>
</dbReference>
<accession>A0A8J6EZB6</accession>
<dbReference type="EMBL" id="WNTK01000010">
    <property type="protein sequence ID" value="KAG9477401.1"/>
    <property type="molecule type" value="Genomic_DNA"/>
</dbReference>
<organism evidence="2 3">
    <name type="scientific">Eleutherodactylus coqui</name>
    <name type="common">Puerto Rican coqui</name>
    <dbReference type="NCBI Taxonomy" id="57060"/>
    <lineage>
        <taxon>Eukaryota</taxon>
        <taxon>Metazoa</taxon>
        <taxon>Chordata</taxon>
        <taxon>Craniata</taxon>
        <taxon>Vertebrata</taxon>
        <taxon>Euteleostomi</taxon>
        <taxon>Amphibia</taxon>
        <taxon>Batrachia</taxon>
        <taxon>Anura</taxon>
        <taxon>Neobatrachia</taxon>
        <taxon>Hyloidea</taxon>
        <taxon>Eleutherodactylidae</taxon>
        <taxon>Eleutherodactylinae</taxon>
        <taxon>Eleutherodactylus</taxon>
        <taxon>Eleutherodactylus</taxon>
    </lineage>
</organism>